<dbReference type="Gene3D" id="3.40.50.300">
    <property type="entry name" value="P-loop containing nucleotide triphosphate hydrolases"/>
    <property type="match status" value="1"/>
</dbReference>
<evidence type="ECO:0000313" key="2">
    <source>
        <dbReference type="EMBL" id="KYG03801.1"/>
    </source>
</evidence>
<proteinExistence type="predicted"/>
<dbReference type="PANTHER" id="PTHR42759:SF1">
    <property type="entry name" value="MAGNESIUM-CHELATASE SUBUNIT CHLD"/>
    <property type="match status" value="1"/>
</dbReference>
<organism evidence="2 3">
    <name type="scientific">Sorangium cellulosum</name>
    <name type="common">Polyangium cellulosum</name>
    <dbReference type="NCBI Taxonomy" id="56"/>
    <lineage>
        <taxon>Bacteria</taxon>
        <taxon>Pseudomonadati</taxon>
        <taxon>Myxococcota</taxon>
        <taxon>Polyangia</taxon>
        <taxon>Polyangiales</taxon>
        <taxon>Polyangiaceae</taxon>
        <taxon>Sorangium</taxon>
    </lineage>
</organism>
<dbReference type="SMART" id="SM00382">
    <property type="entry name" value="AAA"/>
    <property type="match status" value="1"/>
</dbReference>
<dbReference type="InterPro" id="IPR003593">
    <property type="entry name" value="AAA+_ATPase"/>
</dbReference>
<gene>
    <name evidence="2" type="ORF">BE21_49980</name>
</gene>
<reference evidence="2 3" key="1">
    <citation type="submission" date="2014-02" db="EMBL/GenBank/DDBJ databases">
        <title>The small core and large imbalanced accessory genome model reveals a collaborative survival strategy of Sorangium cellulosum strains in nature.</title>
        <authorList>
            <person name="Han K."/>
            <person name="Peng R."/>
            <person name="Blom J."/>
            <person name="Li Y.-Z."/>
        </authorList>
    </citation>
    <scope>NUCLEOTIDE SEQUENCE [LARGE SCALE GENOMIC DNA]</scope>
    <source>
        <strain evidence="2 3">So0007-03</strain>
    </source>
</reference>
<dbReference type="CDD" id="cd00009">
    <property type="entry name" value="AAA"/>
    <property type="match status" value="1"/>
</dbReference>
<dbReference type="InterPro" id="IPR050764">
    <property type="entry name" value="CbbQ/NirQ/NorQ/GpvN"/>
</dbReference>
<dbReference type="Pfam" id="PF07724">
    <property type="entry name" value="AAA_2"/>
    <property type="match status" value="1"/>
</dbReference>
<dbReference type="InterPro" id="IPR027417">
    <property type="entry name" value="P-loop_NTPase"/>
</dbReference>
<dbReference type="SUPFAM" id="SSF52540">
    <property type="entry name" value="P-loop containing nucleoside triphosphate hydrolases"/>
    <property type="match status" value="1"/>
</dbReference>
<dbReference type="EMBL" id="JEME01002580">
    <property type="protein sequence ID" value="KYG03801.1"/>
    <property type="molecule type" value="Genomic_DNA"/>
</dbReference>
<dbReference type="GO" id="GO:0005524">
    <property type="term" value="F:ATP binding"/>
    <property type="evidence" value="ECO:0007669"/>
    <property type="project" value="InterPro"/>
</dbReference>
<name>A0A150TGI3_SORCE</name>
<comment type="caution">
    <text evidence="2">The sequence shown here is derived from an EMBL/GenBank/DDBJ whole genome shotgun (WGS) entry which is preliminary data.</text>
</comment>
<evidence type="ECO:0000313" key="3">
    <source>
        <dbReference type="Proteomes" id="UP000075502"/>
    </source>
</evidence>
<accession>A0A150TGI3</accession>
<dbReference type="InterPro" id="IPR003959">
    <property type="entry name" value="ATPase_AAA_core"/>
</dbReference>
<dbReference type="GO" id="GO:0016887">
    <property type="term" value="F:ATP hydrolysis activity"/>
    <property type="evidence" value="ECO:0007669"/>
    <property type="project" value="InterPro"/>
</dbReference>
<evidence type="ECO:0000259" key="1">
    <source>
        <dbReference type="SMART" id="SM00382"/>
    </source>
</evidence>
<feature type="domain" description="AAA+ ATPase" evidence="1">
    <location>
        <begin position="36"/>
        <end position="198"/>
    </location>
</feature>
<sequence length="297" mass="32835">MDEHYVFRQYPDGPFDGDDYIPSKKLAIAVNTALAAEQPLLVTGEPGTGKTRLAESVARRLGLGEVLTFVARSDHQARDCLYSFDSLRRLHDAQVKSELASSPANYVRYEALGEAIRSPAPRVVLIDEIDKAPRDFPNDLLGVLEGRLRFPVHETGETIEGKDGARPFVIVTSNREQPLPHAFLRRCVFHHIEFPSDKELGAIVRSKYSAAQISDGLLAAALKRFREVRASDIEKRPATGELLAWVKVLLRAKVTEADVLARRLAELYPGVLLKLDEDFRRVLGATGDAESAGSAPR</sequence>
<dbReference type="AlphaFoldDB" id="A0A150TGI3"/>
<protein>
    <recommendedName>
        <fullName evidence="1">AAA+ ATPase domain-containing protein</fullName>
    </recommendedName>
</protein>
<dbReference type="PANTHER" id="PTHR42759">
    <property type="entry name" value="MOXR FAMILY PROTEIN"/>
    <property type="match status" value="1"/>
</dbReference>
<dbReference type="Proteomes" id="UP000075502">
    <property type="component" value="Unassembled WGS sequence"/>
</dbReference>